<keyword evidence="1" id="KW-1133">Transmembrane helix</keyword>
<accession>A0A6J7JA39</accession>
<dbReference type="AlphaFoldDB" id="A0A6J7JA39"/>
<sequence length="233" mass="24661">MDLPSGTPGDVLDDVAAESRFDNPTEADHAVMALLRTLPRLTMPDSFTIDLRNHDGILTHEAAAAPSEVVDLRQRRRSWIVPFTIAAAIVILGGIIMMRPPTSTSITTVGPVLASGTDYTSERLPGWVPDLMSRSGLDTSNSSTQATRMVPVSQASLTDTFAATPDSLARCVDSFSAAQYVRVVLVDIATFQGKPVGVIVTRSANSNVLEATVVPLDCGTGVDVLAHASLPSF</sequence>
<keyword evidence="1" id="KW-0812">Transmembrane</keyword>
<evidence type="ECO:0000313" key="3">
    <source>
        <dbReference type="EMBL" id="CAB5023176.1"/>
    </source>
</evidence>
<name>A0A6J7JA39_9ZZZZ</name>
<feature type="transmembrane region" description="Helical" evidence="1">
    <location>
        <begin position="79"/>
        <end position="98"/>
    </location>
</feature>
<dbReference type="EMBL" id="CAFBNF010000067">
    <property type="protein sequence ID" value="CAB4939996.1"/>
    <property type="molecule type" value="Genomic_DNA"/>
</dbReference>
<reference evidence="2" key="1">
    <citation type="submission" date="2020-05" db="EMBL/GenBank/DDBJ databases">
        <authorList>
            <person name="Chiriac C."/>
            <person name="Salcher M."/>
            <person name="Ghai R."/>
            <person name="Kavagutti S V."/>
        </authorList>
    </citation>
    <scope>NUCLEOTIDE SEQUENCE</scope>
</reference>
<dbReference type="EMBL" id="CAFBOZ010000320">
    <property type="protein sequence ID" value="CAB5023176.1"/>
    <property type="molecule type" value="Genomic_DNA"/>
</dbReference>
<keyword evidence="1" id="KW-0472">Membrane</keyword>
<proteinExistence type="predicted"/>
<evidence type="ECO:0000256" key="1">
    <source>
        <dbReference type="SAM" id="Phobius"/>
    </source>
</evidence>
<organism evidence="2">
    <name type="scientific">freshwater metagenome</name>
    <dbReference type="NCBI Taxonomy" id="449393"/>
    <lineage>
        <taxon>unclassified sequences</taxon>
        <taxon>metagenomes</taxon>
        <taxon>ecological metagenomes</taxon>
    </lineage>
</organism>
<gene>
    <name evidence="2" type="ORF">UFOPK3773_00795</name>
    <name evidence="3" type="ORF">UFOPK3992_01833</name>
</gene>
<evidence type="ECO:0000313" key="2">
    <source>
        <dbReference type="EMBL" id="CAB4939996.1"/>
    </source>
</evidence>
<protein>
    <submittedName>
        <fullName evidence="2">Unannotated protein</fullName>
    </submittedName>
</protein>